<dbReference type="InterPro" id="IPR046575">
    <property type="entry name" value="DUF6635"/>
</dbReference>
<evidence type="ECO:0000313" key="2">
    <source>
        <dbReference type="EMBL" id="AMO67705.1"/>
    </source>
</evidence>
<dbReference type="EMBL" id="CP014544">
    <property type="protein sequence ID" value="AMO67705.1"/>
    <property type="molecule type" value="Genomic_DNA"/>
</dbReference>
<dbReference type="AlphaFoldDB" id="A0A127M389"/>
<keyword evidence="1" id="KW-0812">Transmembrane</keyword>
<feature type="transmembrane region" description="Helical" evidence="1">
    <location>
        <begin position="250"/>
        <end position="277"/>
    </location>
</feature>
<reference evidence="2 3" key="1">
    <citation type="submission" date="2015-12" db="EMBL/GenBank/DDBJ databases">
        <authorList>
            <person name="Shamseldin A."/>
            <person name="Moawad H."/>
            <person name="Abd El-Rahim W.M."/>
            <person name="Sadowsky M.J."/>
        </authorList>
    </citation>
    <scope>NUCLEOTIDE SEQUENCE [LARGE SCALE GENOMIC DNA]</scope>
    <source>
        <strain evidence="2 3">SM2</strain>
    </source>
</reference>
<proteinExistence type="predicted"/>
<name>A0A127M389_9GAMM</name>
<dbReference type="RefSeq" id="WP_008246458.1">
    <property type="nucleotide sequence ID" value="NZ_CP014544.1"/>
</dbReference>
<accession>A0A127M389</accession>
<feature type="transmembrane region" description="Helical" evidence="1">
    <location>
        <begin position="210"/>
        <end position="230"/>
    </location>
</feature>
<keyword evidence="1" id="KW-1133">Transmembrane helix</keyword>
<dbReference type="KEGG" id="zal:AZF00_05070"/>
<gene>
    <name evidence="2" type="ORF">AZF00_05070</name>
</gene>
<dbReference type="Pfam" id="PF20340">
    <property type="entry name" value="DUF6635"/>
    <property type="match status" value="1"/>
</dbReference>
<evidence type="ECO:0000256" key="1">
    <source>
        <dbReference type="SAM" id="Phobius"/>
    </source>
</evidence>
<organism evidence="2 3">
    <name type="scientific">Zhongshania aliphaticivorans</name>
    <dbReference type="NCBI Taxonomy" id="1470434"/>
    <lineage>
        <taxon>Bacteria</taxon>
        <taxon>Pseudomonadati</taxon>
        <taxon>Pseudomonadota</taxon>
        <taxon>Gammaproteobacteria</taxon>
        <taxon>Cellvibrionales</taxon>
        <taxon>Spongiibacteraceae</taxon>
        <taxon>Zhongshania</taxon>
    </lineage>
</organism>
<dbReference type="STRING" id="1470434.AZF00_05070"/>
<feature type="transmembrane region" description="Helical" evidence="1">
    <location>
        <begin position="76"/>
        <end position="93"/>
    </location>
</feature>
<sequence length="329" mass="36233">MSEFSEFDSALRVADDVNTELKSDVERAINAAAARYFDECRAAVPAFIDRHFHYPGAIALNRVALGWDMLRAPLNLFWAPLYGVLALLKYSLVKSNSLSGLCRVLDAIPAGLNTKVQTQISDLIKRELLNREGHDNALEANILAALHDVYRQHNQQPIAEQGFSQLIEPLLIDALQQYQYTRTASADIANSLSCTVLGAFAFQKFTPGGIGVAALLASLAAEELAIQQFWLGDTLGQWYYSLFPPEPSMALSLGMFAGVLAALASFAAFSGVVTDPLQAMMGMHRRRLLKMLNHLQQDFNANSQGSFRPKDHLVARILDGFDMLRSSVL</sequence>
<evidence type="ECO:0000313" key="3">
    <source>
        <dbReference type="Proteomes" id="UP000074119"/>
    </source>
</evidence>
<dbReference type="Proteomes" id="UP000074119">
    <property type="component" value="Chromosome"/>
</dbReference>
<protein>
    <submittedName>
        <fullName evidence="2">Uncharacterized protein</fullName>
    </submittedName>
</protein>
<keyword evidence="1" id="KW-0472">Membrane</keyword>